<keyword evidence="2" id="KW-1185">Reference proteome</keyword>
<evidence type="ECO:0000313" key="1">
    <source>
        <dbReference type="EMBL" id="KAJ1113971.1"/>
    </source>
</evidence>
<dbReference type="AlphaFoldDB" id="A0AAV7NDC4"/>
<organism evidence="1 2">
    <name type="scientific">Pleurodeles waltl</name>
    <name type="common">Iberian ribbed newt</name>
    <dbReference type="NCBI Taxonomy" id="8319"/>
    <lineage>
        <taxon>Eukaryota</taxon>
        <taxon>Metazoa</taxon>
        <taxon>Chordata</taxon>
        <taxon>Craniata</taxon>
        <taxon>Vertebrata</taxon>
        <taxon>Euteleostomi</taxon>
        <taxon>Amphibia</taxon>
        <taxon>Batrachia</taxon>
        <taxon>Caudata</taxon>
        <taxon>Salamandroidea</taxon>
        <taxon>Salamandridae</taxon>
        <taxon>Pleurodelinae</taxon>
        <taxon>Pleurodeles</taxon>
    </lineage>
</organism>
<dbReference type="EMBL" id="JANPWB010000012">
    <property type="protein sequence ID" value="KAJ1113971.1"/>
    <property type="molecule type" value="Genomic_DNA"/>
</dbReference>
<gene>
    <name evidence="1" type="ORF">NDU88_002211</name>
</gene>
<dbReference type="Proteomes" id="UP001066276">
    <property type="component" value="Chromosome 8"/>
</dbReference>
<accession>A0AAV7NDC4</accession>
<proteinExistence type="predicted"/>
<comment type="caution">
    <text evidence="1">The sequence shown here is derived from an EMBL/GenBank/DDBJ whole genome shotgun (WGS) entry which is preliminary data.</text>
</comment>
<reference evidence="1" key="1">
    <citation type="journal article" date="2022" name="bioRxiv">
        <title>Sequencing and chromosome-scale assembly of the giantPleurodeles waltlgenome.</title>
        <authorList>
            <person name="Brown T."/>
            <person name="Elewa A."/>
            <person name="Iarovenko S."/>
            <person name="Subramanian E."/>
            <person name="Araus A.J."/>
            <person name="Petzold A."/>
            <person name="Susuki M."/>
            <person name="Suzuki K.-i.T."/>
            <person name="Hayashi T."/>
            <person name="Toyoda A."/>
            <person name="Oliveira C."/>
            <person name="Osipova E."/>
            <person name="Leigh N.D."/>
            <person name="Simon A."/>
            <person name="Yun M.H."/>
        </authorList>
    </citation>
    <scope>NUCLEOTIDE SEQUENCE</scope>
    <source>
        <strain evidence="1">20211129_DDA</strain>
        <tissue evidence="1">Liver</tissue>
    </source>
</reference>
<protein>
    <submittedName>
        <fullName evidence="1">Uncharacterized protein</fullName>
    </submittedName>
</protein>
<sequence length="176" mass="19873">MHIITPFSAVDIPGSSTSPFYKGHQLLHLSMPCLARLKCKQVHKECESAPCLSSMYACYPALSSILVLEPFSVAGPPLTQAPGLKLWAEHLEPNFEAMDIADDTKRVLLLHLGRADVHNISKSVFEAGPPRKYMMLTNVITVYFESYTNPEYERFLLQKAWQWPDESVDVFHGHLE</sequence>
<evidence type="ECO:0000313" key="2">
    <source>
        <dbReference type="Proteomes" id="UP001066276"/>
    </source>
</evidence>
<name>A0AAV7NDC4_PLEWA</name>